<gene>
    <name evidence="3" type="ORF">THII_3182</name>
</gene>
<name>A0A090AJ78_9GAMM</name>
<feature type="domain" description="Plasmid pRiA4b Orf3-like" evidence="2">
    <location>
        <begin position="293"/>
        <end position="398"/>
    </location>
</feature>
<dbReference type="AlphaFoldDB" id="A0A090AJ78"/>
<organism evidence="3 4">
    <name type="scientific">Thioploca ingrica</name>
    <dbReference type="NCBI Taxonomy" id="40754"/>
    <lineage>
        <taxon>Bacteria</taxon>
        <taxon>Pseudomonadati</taxon>
        <taxon>Pseudomonadota</taxon>
        <taxon>Gammaproteobacteria</taxon>
        <taxon>Thiotrichales</taxon>
        <taxon>Thiotrichaceae</taxon>
        <taxon>Thioploca</taxon>
    </lineage>
</organism>
<dbReference type="SUPFAM" id="SSF159941">
    <property type="entry name" value="MM3350-like"/>
    <property type="match status" value="1"/>
</dbReference>
<evidence type="ECO:0000313" key="3">
    <source>
        <dbReference type="EMBL" id="BAP57479.1"/>
    </source>
</evidence>
<feature type="region of interest" description="Disordered" evidence="1">
    <location>
        <begin position="399"/>
        <end position="418"/>
    </location>
</feature>
<sequence length="418" mass="48790">MTTKISTAIRPLKNQVIKATQPGTLLADFEVFLNFIDSDGIEVSTGNQLLPMNLLREINNQLQNPLHLDLKRPQQKSYPHINALYLLSRVTGLTIVKNVGKKRRLVKNEPVQQSWQTLNFTERYFTLLEAWLIYSNAEVIGEYSPFFGLSDLKKIAEKLLAESLHFPEMKSQKSALYGLDTLTIALMELFGLVTIQHGQPEIGQGWRIRKIQITPLGQAMYLQLFEVNHSNLEKLLEHTLGFFLDDTEQIEALPQFGVLQELFKIDFPAWQNTLQLPKPKFQPGQYLFKVFLHKAWRRFNIPGTLTWDNFAQLILEAFEFDDDHLYCFEYRNHFGREIRLNHAYLEEMPFTDETKIGELGLDTGDELVFIYDFGDHWEFQILLEEIVPSEQECIQLLEKQGEPPQQYPEYDDWEEEDN</sequence>
<dbReference type="InterPro" id="IPR012912">
    <property type="entry name" value="Plasmid_pRiA4b_Orf3-like"/>
</dbReference>
<evidence type="ECO:0000256" key="1">
    <source>
        <dbReference type="SAM" id="MobiDB-lite"/>
    </source>
</evidence>
<proteinExistence type="predicted"/>
<dbReference type="STRING" id="40754.THII_3182"/>
<dbReference type="OrthoDB" id="5625061at2"/>
<protein>
    <recommendedName>
        <fullName evidence="2">Plasmid pRiA4b Orf3-like domain-containing protein</fullName>
    </recommendedName>
</protein>
<reference evidence="3" key="1">
    <citation type="journal article" date="2014" name="ISME J.">
        <title>Ecophysiology of Thioploca ingrica as revealed by the complete genome sequence supplemented with proteomic evidence.</title>
        <authorList>
            <person name="Kojima H."/>
            <person name="Ogura Y."/>
            <person name="Yamamoto N."/>
            <person name="Togashi T."/>
            <person name="Mori H."/>
            <person name="Watanabe T."/>
            <person name="Nemoto F."/>
            <person name="Kurokawa K."/>
            <person name="Hayashi T."/>
            <person name="Fukui M."/>
        </authorList>
    </citation>
    <scope>NUCLEOTIDE SEQUENCE [LARGE SCALE GENOMIC DNA]</scope>
</reference>
<feature type="compositionally biased region" description="Acidic residues" evidence="1">
    <location>
        <begin position="409"/>
        <end position="418"/>
    </location>
</feature>
<dbReference type="KEGG" id="tig:THII_3182"/>
<dbReference type="HOGENOM" id="CLU_053857_0_0_6"/>
<dbReference type="Pfam" id="PF07929">
    <property type="entry name" value="PRiA4_ORF3"/>
    <property type="match status" value="1"/>
</dbReference>
<evidence type="ECO:0000313" key="4">
    <source>
        <dbReference type="Proteomes" id="UP000031623"/>
    </source>
</evidence>
<dbReference type="EMBL" id="AP014633">
    <property type="protein sequence ID" value="BAP57479.1"/>
    <property type="molecule type" value="Genomic_DNA"/>
</dbReference>
<dbReference type="InterPro" id="IPR024047">
    <property type="entry name" value="MM3350-like_sf"/>
</dbReference>
<dbReference type="Gene3D" id="3.10.290.30">
    <property type="entry name" value="MM3350-like"/>
    <property type="match status" value="1"/>
</dbReference>
<accession>A0A090AJ78</accession>
<dbReference type="Proteomes" id="UP000031623">
    <property type="component" value="Chromosome"/>
</dbReference>
<keyword evidence="4" id="KW-1185">Reference proteome</keyword>
<evidence type="ECO:0000259" key="2">
    <source>
        <dbReference type="Pfam" id="PF07929"/>
    </source>
</evidence>